<feature type="non-terminal residue" evidence="2">
    <location>
        <position position="1"/>
    </location>
</feature>
<dbReference type="EMBL" id="ML180979">
    <property type="protein sequence ID" value="THU76337.1"/>
    <property type="molecule type" value="Genomic_DNA"/>
</dbReference>
<evidence type="ECO:0000313" key="2">
    <source>
        <dbReference type="EMBL" id="THU76337.1"/>
    </source>
</evidence>
<protein>
    <submittedName>
        <fullName evidence="2">Uncharacterized protein</fullName>
    </submittedName>
</protein>
<dbReference type="OrthoDB" id="3247165at2759"/>
<accession>A0A4S8KLD0</accession>
<evidence type="ECO:0000256" key="1">
    <source>
        <dbReference type="SAM" id="MobiDB-lite"/>
    </source>
</evidence>
<sequence length="156" mass="18504">RQELRELELLDEITKLRHEESLLIIGDRRSSIIKNFRDLKGLWHNPNQMHVSLRWDNQNPFEDAENNSVSWKIIVDRKIDSTEKQLSKGNFVPAQGAKTTDRSVLNKRKQSFEKDKDAETSNPYPDKLDYFPTLKWSNNSCAYDSMIIMLYHFYRL</sequence>
<organism evidence="2 3">
    <name type="scientific">Dendrothele bispora (strain CBS 962.96)</name>
    <dbReference type="NCBI Taxonomy" id="1314807"/>
    <lineage>
        <taxon>Eukaryota</taxon>
        <taxon>Fungi</taxon>
        <taxon>Dikarya</taxon>
        <taxon>Basidiomycota</taxon>
        <taxon>Agaricomycotina</taxon>
        <taxon>Agaricomycetes</taxon>
        <taxon>Agaricomycetidae</taxon>
        <taxon>Agaricales</taxon>
        <taxon>Agaricales incertae sedis</taxon>
        <taxon>Dendrothele</taxon>
    </lineage>
</organism>
<dbReference type="AlphaFoldDB" id="A0A4S8KLD0"/>
<keyword evidence="3" id="KW-1185">Reference proteome</keyword>
<gene>
    <name evidence="2" type="ORF">K435DRAFT_621673</name>
</gene>
<feature type="compositionally biased region" description="Basic and acidic residues" evidence="1">
    <location>
        <begin position="110"/>
        <end position="119"/>
    </location>
</feature>
<evidence type="ECO:0000313" key="3">
    <source>
        <dbReference type="Proteomes" id="UP000297245"/>
    </source>
</evidence>
<name>A0A4S8KLD0_DENBC</name>
<proteinExistence type="predicted"/>
<reference evidence="2 3" key="1">
    <citation type="journal article" date="2019" name="Nat. Ecol. Evol.">
        <title>Megaphylogeny resolves global patterns of mushroom evolution.</title>
        <authorList>
            <person name="Varga T."/>
            <person name="Krizsan K."/>
            <person name="Foldi C."/>
            <person name="Dima B."/>
            <person name="Sanchez-Garcia M."/>
            <person name="Sanchez-Ramirez S."/>
            <person name="Szollosi G.J."/>
            <person name="Szarkandi J.G."/>
            <person name="Papp V."/>
            <person name="Albert L."/>
            <person name="Andreopoulos W."/>
            <person name="Angelini C."/>
            <person name="Antonin V."/>
            <person name="Barry K.W."/>
            <person name="Bougher N.L."/>
            <person name="Buchanan P."/>
            <person name="Buyck B."/>
            <person name="Bense V."/>
            <person name="Catcheside P."/>
            <person name="Chovatia M."/>
            <person name="Cooper J."/>
            <person name="Damon W."/>
            <person name="Desjardin D."/>
            <person name="Finy P."/>
            <person name="Geml J."/>
            <person name="Haridas S."/>
            <person name="Hughes K."/>
            <person name="Justo A."/>
            <person name="Karasinski D."/>
            <person name="Kautmanova I."/>
            <person name="Kiss B."/>
            <person name="Kocsube S."/>
            <person name="Kotiranta H."/>
            <person name="LaButti K.M."/>
            <person name="Lechner B.E."/>
            <person name="Liimatainen K."/>
            <person name="Lipzen A."/>
            <person name="Lukacs Z."/>
            <person name="Mihaltcheva S."/>
            <person name="Morgado L.N."/>
            <person name="Niskanen T."/>
            <person name="Noordeloos M.E."/>
            <person name="Ohm R.A."/>
            <person name="Ortiz-Santana B."/>
            <person name="Ovrebo C."/>
            <person name="Racz N."/>
            <person name="Riley R."/>
            <person name="Savchenko A."/>
            <person name="Shiryaev A."/>
            <person name="Soop K."/>
            <person name="Spirin V."/>
            <person name="Szebenyi C."/>
            <person name="Tomsovsky M."/>
            <person name="Tulloss R.E."/>
            <person name="Uehling J."/>
            <person name="Grigoriev I.V."/>
            <person name="Vagvolgyi C."/>
            <person name="Papp T."/>
            <person name="Martin F.M."/>
            <person name="Miettinen O."/>
            <person name="Hibbett D.S."/>
            <person name="Nagy L.G."/>
        </authorList>
    </citation>
    <scope>NUCLEOTIDE SEQUENCE [LARGE SCALE GENOMIC DNA]</scope>
    <source>
        <strain evidence="2 3">CBS 962.96</strain>
    </source>
</reference>
<feature type="region of interest" description="Disordered" evidence="1">
    <location>
        <begin position="86"/>
        <end position="121"/>
    </location>
</feature>
<dbReference type="Proteomes" id="UP000297245">
    <property type="component" value="Unassembled WGS sequence"/>
</dbReference>
<feature type="non-terminal residue" evidence="2">
    <location>
        <position position="156"/>
    </location>
</feature>